<organism evidence="1">
    <name type="scientific">Solanum chacoense</name>
    <name type="common">Chaco potato</name>
    <dbReference type="NCBI Taxonomy" id="4108"/>
    <lineage>
        <taxon>Eukaryota</taxon>
        <taxon>Viridiplantae</taxon>
        <taxon>Streptophyta</taxon>
        <taxon>Embryophyta</taxon>
        <taxon>Tracheophyta</taxon>
        <taxon>Spermatophyta</taxon>
        <taxon>Magnoliopsida</taxon>
        <taxon>eudicotyledons</taxon>
        <taxon>Gunneridae</taxon>
        <taxon>Pentapetalae</taxon>
        <taxon>asterids</taxon>
        <taxon>lamiids</taxon>
        <taxon>Solanales</taxon>
        <taxon>Solanaceae</taxon>
        <taxon>Solanoideae</taxon>
        <taxon>Solaneae</taxon>
        <taxon>Solanum</taxon>
    </lineage>
</organism>
<evidence type="ECO:0000313" key="1">
    <source>
        <dbReference type="EMBL" id="JAP29065.1"/>
    </source>
</evidence>
<name>A0A0V0IAA2_SOLCH</name>
<dbReference type="EMBL" id="GEDG01009483">
    <property type="protein sequence ID" value="JAP29065.1"/>
    <property type="molecule type" value="Transcribed_RNA"/>
</dbReference>
<accession>A0A0V0IAA2</accession>
<reference evidence="1" key="1">
    <citation type="submission" date="2015-12" db="EMBL/GenBank/DDBJ databases">
        <title>Gene expression during late stages of embryo sac development: a critical building block for successful pollen-pistil interactions.</title>
        <authorList>
            <person name="Liu Y."/>
            <person name="Joly V."/>
            <person name="Sabar M."/>
            <person name="Matton D.P."/>
        </authorList>
    </citation>
    <scope>NUCLEOTIDE SEQUENCE</scope>
</reference>
<sequence length="106" mass="12339">MKAPNPPFSFESSPLASCETGVQVEADKRRLEIKFCRSQKAQKGLIYMLYTSIYSQKISHTGQKREKYRWKTQNTELRQNYRSKSSRISSIYGVCTKCIFGAYHDQ</sequence>
<proteinExistence type="predicted"/>
<protein>
    <submittedName>
        <fullName evidence="1">Putative ovule protein</fullName>
    </submittedName>
</protein>
<dbReference type="AlphaFoldDB" id="A0A0V0IAA2"/>